<keyword evidence="9" id="KW-1185">Reference proteome</keyword>
<evidence type="ECO:0000256" key="1">
    <source>
        <dbReference type="ARBA" id="ARBA00004752"/>
    </source>
</evidence>
<reference evidence="8 9" key="2">
    <citation type="submission" date="2018-03" db="EMBL/GenBank/DDBJ databases">
        <title>The comparative genomics of Bifidobacterium callitrichos reflects dietary carbohydrate utilization within the common marmoset gut.</title>
        <authorList>
            <person name="Rani A."/>
        </authorList>
    </citation>
    <scope>NUCLEOTIDE SEQUENCE [LARGE SCALE GENOMIC DNA]</scope>
    <source>
        <strain evidence="8 9">UMA51805</strain>
    </source>
</reference>
<dbReference type="GO" id="GO:0016740">
    <property type="term" value="F:transferase activity"/>
    <property type="evidence" value="ECO:0007669"/>
    <property type="project" value="UniProtKB-KW"/>
</dbReference>
<evidence type="ECO:0000256" key="6">
    <source>
        <dbReference type="PROSITE-ProRule" id="PRU01373"/>
    </source>
</evidence>
<dbReference type="Pfam" id="PF03734">
    <property type="entry name" value="YkuD"/>
    <property type="match status" value="1"/>
</dbReference>
<name>A0A2T3G862_9BIFI</name>
<dbReference type="GO" id="GO:0071972">
    <property type="term" value="F:peptidoglycan L,D-transpeptidase activity"/>
    <property type="evidence" value="ECO:0007669"/>
    <property type="project" value="TreeGrafter"/>
</dbReference>
<gene>
    <name evidence="8" type="ORF">CPA40_09945</name>
</gene>
<dbReference type="GO" id="GO:0005576">
    <property type="term" value="C:extracellular region"/>
    <property type="evidence" value="ECO:0007669"/>
    <property type="project" value="TreeGrafter"/>
</dbReference>
<protein>
    <submittedName>
        <fullName evidence="8">L,D-transpeptidase</fullName>
    </submittedName>
</protein>
<dbReference type="GO" id="GO:0071555">
    <property type="term" value="P:cell wall organization"/>
    <property type="evidence" value="ECO:0007669"/>
    <property type="project" value="UniProtKB-UniRule"/>
</dbReference>
<dbReference type="UniPathway" id="UPA00219"/>
<sequence length="206" mass="22358">MTGLMWHARTVEADRASVAAGAPVAEVETAADRTVDADTADTARKSAKSTALTRGKVPAVNQELARARWTNPTGGAQPDLSRYRNLSIDVSLAKQRVYIKSNGETIYSMIVSTGMNDTTPHGSFTIGVRGDHFYNPEERMGADYWVRITGPYLFHSVPTNENAGQYLPDEGDKLGRPASHGCVRLSIADAKWFYDQIPSGTPVTIA</sequence>
<dbReference type="Gene3D" id="2.40.440.10">
    <property type="entry name" value="L,D-transpeptidase catalytic domain-like"/>
    <property type="match status" value="1"/>
</dbReference>
<evidence type="ECO:0000259" key="7">
    <source>
        <dbReference type="PROSITE" id="PS52029"/>
    </source>
</evidence>
<dbReference type="GO" id="GO:0008360">
    <property type="term" value="P:regulation of cell shape"/>
    <property type="evidence" value="ECO:0007669"/>
    <property type="project" value="UniProtKB-UniRule"/>
</dbReference>
<proteinExistence type="predicted"/>
<organism evidence="8 9">
    <name type="scientific">Bifidobacterium callitrichos</name>
    <dbReference type="NCBI Taxonomy" id="762209"/>
    <lineage>
        <taxon>Bacteria</taxon>
        <taxon>Bacillati</taxon>
        <taxon>Actinomycetota</taxon>
        <taxon>Actinomycetes</taxon>
        <taxon>Bifidobacteriales</taxon>
        <taxon>Bifidobacteriaceae</taxon>
        <taxon>Bifidobacterium</taxon>
    </lineage>
</organism>
<evidence type="ECO:0000256" key="3">
    <source>
        <dbReference type="ARBA" id="ARBA00022960"/>
    </source>
</evidence>
<evidence type="ECO:0000256" key="5">
    <source>
        <dbReference type="ARBA" id="ARBA00023316"/>
    </source>
</evidence>
<comment type="pathway">
    <text evidence="1 6">Cell wall biogenesis; peptidoglycan biosynthesis.</text>
</comment>
<evidence type="ECO:0000313" key="9">
    <source>
        <dbReference type="Proteomes" id="UP000240228"/>
    </source>
</evidence>
<dbReference type="InterPro" id="IPR005490">
    <property type="entry name" value="LD_TPept_cat_dom"/>
</dbReference>
<feature type="active site" description="Nucleophile" evidence="6">
    <location>
        <position position="182"/>
    </location>
</feature>
<dbReference type="GO" id="GO:0018104">
    <property type="term" value="P:peptidoglycan-protein cross-linking"/>
    <property type="evidence" value="ECO:0007669"/>
    <property type="project" value="TreeGrafter"/>
</dbReference>
<dbReference type="PANTHER" id="PTHR30582">
    <property type="entry name" value="L,D-TRANSPEPTIDASE"/>
    <property type="match status" value="1"/>
</dbReference>
<dbReference type="Proteomes" id="UP000240228">
    <property type="component" value="Unassembled WGS sequence"/>
</dbReference>
<evidence type="ECO:0000256" key="4">
    <source>
        <dbReference type="ARBA" id="ARBA00022984"/>
    </source>
</evidence>
<feature type="active site" description="Proton donor/acceptor" evidence="6">
    <location>
        <position position="155"/>
    </location>
</feature>
<dbReference type="PROSITE" id="PS52029">
    <property type="entry name" value="LD_TPASE"/>
    <property type="match status" value="1"/>
</dbReference>
<accession>A0A2T3G862</accession>
<keyword evidence="2" id="KW-0808">Transferase</keyword>
<evidence type="ECO:0000313" key="8">
    <source>
        <dbReference type="EMBL" id="PST45659.1"/>
    </source>
</evidence>
<keyword evidence="4 6" id="KW-0573">Peptidoglycan synthesis</keyword>
<dbReference type="SUPFAM" id="SSF141523">
    <property type="entry name" value="L,D-transpeptidase catalytic domain-like"/>
    <property type="match status" value="1"/>
</dbReference>
<comment type="caution">
    <text evidence="8">The sequence shown here is derived from an EMBL/GenBank/DDBJ whole genome shotgun (WGS) entry which is preliminary data.</text>
</comment>
<dbReference type="EMBL" id="NWTX01000024">
    <property type="protein sequence ID" value="PST45659.1"/>
    <property type="molecule type" value="Genomic_DNA"/>
</dbReference>
<reference evidence="9" key="1">
    <citation type="submission" date="2017-09" db="EMBL/GenBank/DDBJ databases">
        <authorList>
            <person name="Sela D.A."/>
            <person name="Albert K."/>
        </authorList>
    </citation>
    <scope>NUCLEOTIDE SEQUENCE [LARGE SCALE GENOMIC DNA]</scope>
    <source>
        <strain evidence="9">UMA51805</strain>
    </source>
</reference>
<keyword evidence="3 6" id="KW-0133">Cell shape</keyword>
<dbReference type="InterPro" id="IPR038063">
    <property type="entry name" value="Transpep_catalytic_dom"/>
</dbReference>
<dbReference type="AlphaFoldDB" id="A0A2T3G862"/>
<keyword evidence="5 6" id="KW-0961">Cell wall biogenesis/degradation</keyword>
<dbReference type="InterPro" id="IPR050979">
    <property type="entry name" value="LD-transpeptidase"/>
</dbReference>
<dbReference type="CDD" id="cd16913">
    <property type="entry name" value="YkuD_like"/>
    <property type="match status" value="1"/>
</dbReference>
<dbReference type="PANTHER" id="PTHR30582:SF2">
    <property type="entry name" value="L,D-TRANSPEPTIDASE YCIB-RELATED"/>
    <property type="match status" value="1"/>
</dbReference>
<feature type="domain" description="L,D-TPase catalytic" evidence="7">
    <location>
        <begin position="86"/>
        <end position="206"/>
    </location>
</feature>
<evidence type="ECO:0000256" key="2">
    <source>
        <dbReference type="ARBA" id="ARBA00022679"/>
    </source>
</evidence>